<proteinExistence type="predicted"/>
<evidence type="ECO:0000313" key="3">
    <source>
        <dbReference type="EMBL" id="CDY12282.1"/>
    </source>
</evidence>
<dbReference type="PaxDb" id="3708-A0A078FH42"/>
<accession>A0A078FH42</accession>
<protein>
    <submittedName>
        <fullName evidence="2">BnaA03g01720D protein</fullName>
    </submittedName>
    <submittedName>
        <fullName evidence="3">BnaA09g24820D protein</fullName>
    </submittedName>
</protein>
<dbReference type="Gramene" id="CDY12282">
    <property type="protein sequence ID" value="CDY12282"/>
    <property type="gene ID" value="GSBRNA2T00061346001"/>
</dbReference>
<dbReference type="EMBL" id="LK032019">
    <property type="protein sequence ID" value="CDY12282.1"/>
    <property type="molecule type" value="Genomic_DNA"/>
</dbReference>
<dbReference type="Proteomes" id="UP000028999">
    <property type="component" value="Unassembled WGS sequence"/>
</dbReference>
<gene>
    <name evidence="3" type="primary">BnaA09g24820D</name>
    <name evidence="2" type="synonym">BnaA03g01720D</name>
    <name evidence="2" type="ORF">GSBRNA2T00049382001</name>
    <name evidence="3" type="ORF">GSBRNA2T00061346001</name>
</gene>
<sequence>MRGSPRLPKERQSLETSTLQQEEESVSDG</sequence>
<feature type="region of interest" description="Disordered" evidence="1">
    <location>
        <begin position="1"/>
        <end position="29"/>
    </location>
</feature>
<evidence type="ECO:0000256" key="1">
    <source>
        <dbReference type="SAM" id="MobiDB-lite"/>
    </source>
</evidence>
<keyword evidence="4" id="KW-1185">Reference proteome</keyword>
<evidence type="ECO:0000313" key="2">
    <source>
        <dbReference type="EMBL" id="CDY11336.1"/>
    </source>
</evidence>
<reference evidence="3" key="2">
    <citation type="submission" date="2014-06" db="EMBL/GenBank/DDBJ databases">
        <authorList>
            <person name="Genoscope - CEA"/>
        </authorList>
    </citation>
    <scope>NUCLEOTIDE SEQUENCE</scope>
</reference>
<reference evidence="3 4" key="1">
    <citation type="journal article" date="2014" name="Science">
        <title>Plant genetics. Early allopolyploid evolution in the post-Neolithic Brassica napus oilseed genome.</title>
        <authorList>
            <person name="Chalhoub B."/>
            <person name="Denoeud F."/>
            <person name="Liu S."/>
            <person name="Parkin I.A."/>
            <person name="Tang H."/>
            <person name="Wang X."/>
            <person name="Chiquet J."/>
            <person name="Belcram H."/>
            <person name="Tong C."/>
            <person name="Samans B."/>
            <person name="Correa M."/>
            <person name="Da Silva C."/>
            <person name="Just J."/>
            <person name="Falentin C."/>
            <person name="Koh C.S."/>
            <person name="Le Clainche I."/>
            <person name="Bernard M."/>
            <person name="Bento P."/>
            <person name="Noel B."/>
            <person name="Labadie K."/>
            <person name="Alberti A."/>
            <person name="Charles M."/>
            <person name="Arnaud D."/>
            <person name="Guo H."/>
            <person name="Daviaud C."/>
            <person name="Alamery S."/>
            <person name="Jabbari K."/>
            <person name="Zhao M."/>
            <person name="Edger P.P."/>
            <person name="Chelaifa H."/>
            <person name="Tack D."/>
            <person name="Lassalle G."/>
            <person name="Mestiri I."/>
            <person name="Schnel N."/>
            <person name="Le Paslier M.C."/>
            <person name="Fan G."/>
            <person name="Renault V."/>
            <person name="Bayer P.E."/>
            <person name="Golicz A.A."/>
            <person name="Manoli S."/>
            <person name="Lee T.H."/>
            <person name="Thi V.H."/>
            <person name="Chalabi S."/>
            <person name="Hu Q."/>
            <person name="Fan C."/>
            <person name="Tollenaere R."/>
            <person name="Lu Y."/>
            <person name="Battail C."/>
            <person name="Shen J."/>
            <person name="Sidebottom C.H."/>
            <person name="Wang X."/>
            <person name="Canaguier A."/>
            <person name="Chauveau A."/>
            <person name="Berard A."/>
            <person name="Deniot G."/>
            <person name="Guan M."/>
            <person name="Liu Z."/>
            <person name="Sun F."/>
            <person name="Lim Y.P."/>
            <person name="Lyons E."/>
            <person name="Town C.D."/>
            <person name="Bancroft I."/>
            <person name="Wang X."/>
            <person name="Meng J."/>
            <person name="Ma J."/>
            <person name="Pires J.C."/>
            <person name="King G.J."/>
            <person name="Brunel D."/>
            <person name="Delourme R."/>
            <person name="Renard M."/>
            <person name="Aury J.M."/>
            <person name="Adams K.L."/>
            <person name="Batley J."/>
            <person name="Snowdon R.J."/>
            <person name="Tost J."/>
            <person name="Edwards D."/>
            <person name="Zhou Y."/>
            <person name="Hua W."/>
            <person name="Sharpe A.G."/>
            <person name="Paterson A.H."/>
            <person name="Guan C."/>
            <person name="Wincker P."/>
        </authorList>
    </citation>
    <scope>NUCLEOTIDE SEQUENCE [LARGE SCALE GENOMIC DNA]</scope>
    <source>
        <strain evidence="4">cv. Darmor-bzh</strain>
    </source>
</reference>
<evidence type="ECO:0000313" key="4">
    <source>
        <dbReference type="Proteomes" id="UP000028999"/>
    </source>
</evidence>
<organism evidence="3 4">
    <name type="scientific">Brassica napus</name>
    <name type="common">Rape</name>
    <dbReference type="NCBI Taxonomy" id="3708"/>
    <lineage>
        <taxon>Eukaryota</taxon>
        <taxon>Viridiplantae</taxon>
        <taxon>Streptophyta</taxon>
        <taxon>Embryophyta</taxon>
        <taxon>Tracheophyta</taxon>
        <taxon>Spermatophyta</taxon>
        <taxon>Magnoliopsida</taxon>
        <taxon>eudicotyledons</taxon>
        <taxon>Gunneridae</taxon>
        <taxon>Pentapetalae</taxon>
        <taxon>rosids</taxon>
        <taxon>malvids</taxon>
        <taxon>Brassicales</taxon>
        <taxon>Brassicaceae</taxon>
        <taxon>Brassiceae</taxon>
        <taxon>Brassica</taxon>
    </lineage>
</organism>
<dbReference type="EMBL" id="LK032010">
    <property type="protein sequence ID" value="CDY11336.1"/>
    <property type="molecule type" value="Genomic_DNA"/>
</dbReference>
<dbReference type="AlphaFoldDB" id="A0A078FH42"/>
<name>A0A078FH42_BRANA</name>
<dbReference type="Gramene" id="CDY11336">
    <property type="protein sequence ID" value="CDY11336"/>
    <property type="gene ID" value="GSBRNA2T00049382001"/>
</dbReference>